<name>A0A0H2VH14_STAES</name>
<reference evidence="1 2" key="1">
    <citation type="journal article" date="2003" name="Mol. Microbiol.">
        <title>Genome-based analysis of virulence genes in a non-biofilm-forming Staphylococcus epidermidis strain (ATCC 12228).</title>
        <authorList>
            <person name="Zhang Y.Q."/>
            <person name="Ren S.X."/>
            <person name="Li H.L."/>
            <person name="Wang Y.X."/>
            <person name="Fu G."/>
            <person name="Yang J."/>
            <person name="Qin Z.Q."/>
            <person name="Miao Y.G."/>
            <person name="Wang W.Y."/>
            <person name="Chen R.S."/>
            <person name="Shen Y."/>
            <person name="Chen Z."/>
            <person name="Yuan Z.H."/>
            <person name="Zhao G.P."/>
            <person name="Qu D."/>
            <person name="Danchin A."/>
            <person name="Wen Y.M."/>
        </authorList>
    </citation>
    <scope>NUCLEOTIDE SEQUENCE [LARGE SCALE GENOMIC DNA]</scope>
    <source>
        <strain evidence="2">ATCC 12228 / FDA PCI 1200</strain>
    </source>
</reference>
<dbReference type="AlphaFoldDB" id="A0A0H2VH14"/>
<dbReference type="Proteomes" id="UP000001411">
    <property type="component" value="Chromosome"/>
</dbReference>
<dbReference type="HOGENOM" id="CLU_014633_2_0_9"/>
<dbReference type="SMR" id="A0A0H2VH14"/>
<dbReference type="PATRIC" id="fig|176280.10.peg.612"/>
<dbReference type="SUPFAM" id="SSF51905">
    <property type="entry name" value="FAD/NAD(P)-binding domain"/>
    <property type="match status" value="1"/>
</dbReference>
<evidence type="ECO:0000313" key="2">
    <source>
        <dbReference type="Proteomes" id="UP000001411"/>
    </source>
</evidence>
<gene>
    <name evidence="1" type="ordered locus">SE_0639</name>
</gene>
<proteinExistence type="predicted"/>
<dbReference type="Pfam" id="PF13738">
    <property type="entry name" value="Pyr_redox_3"/>
    <property type="match status" value="1"/>
</dbReference>
<dbReference type="PANTHER" id="PTHR38663:SF1">
    <property type="entry name" value="L-ORNITHINE N(5)-MONOOXYGENASE"/>
    <property type="match status" value="1"/>
</dbReference>
<dbReference type="PANTHER" id="PTHR38663">
    <property type="match status" value="1"/>
</dbReference>
<evidence type="ECO:0008006" key="3">
    <source>
        <dbReference type="Google" id="ProtNLM"/>
    </source>
</evidence>
<sequence>MHWTIIGGGLQGTTIALKLKNEGLKNEALTIIDPYSSLCERFNIYTQRISMPYLRSPFVHHIHPKPFHLKQYARYHQYTSAYYGPYKRPQRDMFMHHVHDLIHQFKLNDCHIQGKVEAINKSRGKWCIKLSTGDKMITDCVVIANGYTQTPFIPEIFRNKANVKHIFADNYHASLDKDTQHVVGSGISAAHLTLKLLNEHNHQLVHLWMNKDIEIHDFDADPGWLGPKKLNYLASISSSDARMKLIEDERHSGSMPMELFLRLKKYVQSGRLVIHTSQIDDVTESYIISAGKYFEYKHILLATGFYNQLLTQPLIKNLIQNEQAPLNQSGYPSLSNELEWLNQLFVAGGLADLELGPFARNIMGGKESAERISKAYKRLNKKIS</sequence>
<dbReference type="Gene3D" id="3.50.50.60">
    <property type="entry name" value="FAD/NAD(P)-binding domain"/>
    <property type="match status" value="1"/>
</dbReference>
<dbReference type="OrthoDB" id="370110at2"/>
<dbReference type="InterPro" id="IPR036188">
    <property type="entry name" value="FAD/NAD-bd_sf"/>
</dbReference>
<dbReference type="eggNOG" id="COG2072">
    <property type="taxonomic scope" value="Bacteria"/>
</dbReference>
<protein>
    <recommendedName>
        <fullName evidence="3">Pyridine nucleotide-disulfide oxidoreductase</fullName>
    </recommendedName>
</protein>
<dbReference type="RefSeq" id="WP_002439051.1">
    <property type="nucleotide sequence ID" value="NC_004461.1"/>
</dbReference>
<dbReference type="KEGG" id="sep:SE_0639"/>
<organism evidence="1 2">
    <name type="scientific">Staphylococcus epidermidis (strain ATCC 12228 / FDA PCI 1200)</name>
    <dbReference type="NCBI Taxonomy" id="176280"/>
    <lineage>
        <taxon>Bacteria</taxon>
        <taxon>Bacillati</taxon>
        <taxon>Bacillota</taxon>
        <taxon>Bacilli</taxon>
        <taxon>Bacillales</taxon>
        <taxon>Staphylococcaceae</taxon>
        <taxon>Staphylococcus</taxon>
    </lineage>
</organism>
<dbReference type="EMBL" id="AE015929">
    <property type="protein sequence ID" value="AAO04236.1"/>
    <property type="molecule type" value="Genomic_DNA"/>
</dbReference>
<accession>A0A0H2VH14</accession>
<evidence type="ECO:0000313" key="1">
    <source>
        <dbReference type="EMBL" id="AAO04236.1"/>
    </source>
</evidence>